<gene>
    <name evidence="6" type="ORF">ECRASSUSDP1_LOCUS2690</name>
</gene>
<dbReference type="PROSITE" id="PS01268">
    <property type="entry name" value="UPF0024"/>
    <property type="match status" value="1"/>
</dbReference>
<dbReference type="GO" id="GO:0009982">
    <property type="term" value="F:pseudouridine synthase activity"/>
    <property type="evidence" value="ECO:0007669"/>
    <property type="project" value="InterPro"/>
</dbReference>
<protein>
    <recommendedName>
        <fullName evidence="5">TRUD domain-containing protein</fullName>
    </recommendedName>
</protein>
<dbReference type="SUPFAM" id="SSF55120">
    <property type="entry name" value="Pseudouridine synthase"/>
    <property type="match status" value="1"/>
</dbReference>
<dbReference type="Pfam" id="PF01142">
    <property type="entry name" value="TruD"/>
    <property type="match status" value="1"/>
</dbReference>
<feature type="region of interest" description="Disordered" evidence="4">
    <location>
        <begin position="72"/>
        <end position="91"/>
    </location>
</feature>
<dbReference type="GO" id="GO:0008033">
    <property type="term" value="P:tRNA processing"/>
    <property type="evidence" value="ECO:0007669"/>
    <property type="project" value="UniProtKB-KW"/>
</dbReference>
<comment type="caution">
    <text evidence="6">The sequence shown here is derived from an EMBL/GenBank/DDBJ whole genome shotgun (WGS) entry which is preliminary data.</text>
</comment>
<keyword evidence="3" id="KW-0413">Isomerase</keyword>
<dbReference type="InterPro" id="IPR020103">
    <property type="entry name" value="PsdUridine_synth_cat_dom_sf"/>
</dbReference>
<dbReference type="InterPro" id="IPR001656">
    <property type="entry name" value="PsdUridine_synth_TruD"/>
</dbReference>
<evidence type="ECO:0000256" key="2">
    <source>
        <dbReference type="ARBA" id="ARBA00022694"/>
    </source>
</evidence>
<dbReference type="PIRSF" id="PIRSF037016">
    <property type="entry name" value="Pseudouridin_synth_euk_prd"/>
    <property type="match status" value="1"/>
</dbReference>
<keyword evidence="2" id="KW-0819">tRNA processing</keyword>
<dbReference type="InterPro" id="IPR011760">
    <property type="entry name" value="PsdUridine_synth_TruD_insert"/>
</dbReference>
<dbReference type="PANTHER" id="PTHR13326">
    <property type="entry name" value="TRNA PSEUDOURIDINE SYNTHASE D"/>
    <property type="match status" value="1"/>
</dbReference>
<dbReference type="InterPro" id="IPR042214">
    <property type="entry name" value="TruD_catalytic"/>
</dbReference>
<dbReference type="PANTHER" id="PTHR13326:SF21">
    <property type="entry name" value="PSEUDOURIDYLATE SYNTHASE PUS7L"/>
    <property type="match status" value="1"/>
</dbReference>
<name>A0AAD1X5E0_EUPCR</name>
<evidence type="ECO:0000313" key="6">
    <source>
        <dbReference type="EMBL" id="CAI2361379.1"/>
    </source>
</evidence>
<reference evidence="6" key="1">
    <citation type="submission" date="2023-07" db="EMBL/GenBank/DDBJ databases">
        <authorList>
            <consortium name="AG Swart"/>
            <person name="Singh M."/>
            <person name="Singh A."/>
            <person name="Seah K."/>
            <person name="Emmerich C."/>
        </authorList>
    </citation>
    <scope>NUCLEOTIDE SEQUENCE</scope>
    <source>
        <strain evidence="6">DP1</strain>
    </source>
</reference>
<evidence type="ECO:0000313" key="7">
    <source>
        <dbReference type="Proteomes" id="UP001295684"/>
    </source>
</evidence>
<keyword evidence="7" id="KW-1185">Reference proteome</keyword>
<organism evidence="6 7">
    <name type="scientific">Euplotes crassus</name>
    <dbReference type="NCBI Taxonomy" id="5936"/>
    <lineage>
        <taxon>Eukaryota</taxon>
        <taxon>Sar</taxon>
        <taxon>Alveolata</taxon>
        <taxon>Ciliophora</taxon>
        <taxon>Intramacronucleata</taxon>
        <taxon>Spirotrichea</taxon>
        <taxon>Hypotrichia</taxon>
        <taxon>Euplotida</taxon>
        <taxon>Euplotidae</taxon>
        <taxon>Moneuplotes</taxon>
    </lineage>
</organism>
<dbReference type="CDD" id="cd02576">
    <property type="entry name" value="PseudoU_synth_ScPUS7"/>
    <property type="match status" value="1"/>
</dbReference>
<sequence length="609" mass="70718">METAKHDYEQFDNYDDVGIHHYLNDNTPILNGVVKHRYSDFVVNEIDPEGTIATISRETDVVKEIEILEKSKEENKKEEGDPSEQGPKKIQVTEEAKAVISEVLPEEGDRLLEHIRKINEGLCERTEELALDHIEDKERRTKVHHLFRNHISDFDTYTKQIDGEKKIMVLLKSSISKNKRKKLKMQSDKEEFPHIKVVMYKESIESMQAIFNFSKLVKKQAKYFGIAGNKDKRGITFQNVTISFGNLGNIKRAQTNPQWIRKIKIGNIQKVKKLIKLGDLSGNRFSLAIRFIEGVTDEEIKQNVENISTNGFLNYFGMQRFGCFNIMTHTIGKEAIKQNWKEVIRMMLSQYPRSGVGKDRKESIARLALEDEDLDEALKLVQPRDRLEKVIILTLKKHKNGFRNAFDSIARNTRIIYIHAYQSYIWNKVTSTRFEKFGTQVLVGDLVSSTFDNTEEIYEDNDKDKDYNKNIKFVTEENIKDFTIFDVVMPMIGKSIQLPENEDLKKLYLEYMEEDGITIEMFKSKSMEGGCSHGAYRHIISKAKDIEYDTVEFADKDQDLLNPFYITDGKELEVPAPVEDEEKFRALRIKFSLPPSSYATIFVRELTHQ</sequence>
<evidence type="ECO:0000256" key="4">
    <source>
        <dbReference type="SAM" id="MobiDB-lite"/>
    </source>
</evidence>
<dbReference type="GO" id="GO:0001522">
    <property type="term" value="P:pseudouridine synthesis"/>
    <property type="evidence" value="ECO:0007669"/>
    <property type="project" value="InterPro"/>
</dbReference>
<dbReference type="AlphaFoldDB" id="A0AAD1X5E0"/>
<comment type="similarity">
    <text evidence="1">Belongs to the pseudouridine synthase TruD family.</text>
</comment>
<evidence type="ECO:0000259" key="5">
    <source>
        <dbReference type="PROSITE" id="PS50984"/>
    </source>
</evidence>
<dbReference type="Proteomes" id="UP001295684">
    <property type="component" value="Unassembled WGS sequence"/>
</dbReference>
<dbReference type="InterPro" id="IPR020119">
    <property type="entry name" value="PsdUridine_synth_TruD_CS"/>
</dbReference>
<dbReference type="PROSITE" id="PS50984">
    <property type="entry name" value="TRUD"/>
    <property type="match status" value="1"/>
</dbReference>
<feature type="domain" description="TRUD" evidence="5">
    <location>
        <begin position="311"/>
        <end position="542"/>
    </location>
</feature>
<evidence type="ECO:0000256" key="3">
    <source>
        <dbReference type="ARBA" id="ARBA00023235"/>
    </source>
</evidence>
<dbReference type="GO" id="GO:0005634">
    <property type="term" value="C:nucleus"/>
    <property type="evidence" value="ECO:0007669"/>
    <property type="project" value="TreeGrafter"/>
</dbReference>
<evidence type="ECO:0000256" key="1">
    <source>
        <dbReference type="ARBA" id="ARBA00007953"/>
    </source>
</evidence>
<dbReference type="GO" id="GO:0003723">
    <property type="term" value="F:RNA binding"/>
    <property type="evidence" value="ECO:0007669"/>
    <property type="project" value="InterPro"/>
</dbReference>
<dbReference type="Gene3D" id="3.30.2350.20">
    <property type="entry name" value="TruD, catalytic domain"/>
    <property type="match status" value="2"/>
</dbReference>
<dbReference type="NCBIfam" id="TIGR00094">
    <property type="entry name" value="tRNA_TruD_broad"/>
    <property type="match status" value="1"/>
</dbReference>
<dbReference type="EMBL" id="CAMPGE010002571">
    <property type="protein sequence ID" value="CAI2361379.1"/>
    <property type="molecule type" value="Genomic_DNA"/>
</dbReference>
<accession>A0AAD1X5E0</accession>
<proteinExistence type="inferred from homology"/>